<dbReference type="Gene3D" id="3.10.450.50">
    <property type="match status" value="1"/>
</dbReference>
<name>A0AAW4XZZ0_9BURK</name>
<evidence type="ECO:0000259" key="1">
    <source>
        <dbReference type="Pfam" id="PF12680"/>
    </source>
</evidence>
<dbReference type="Proteomes" id="UP001199260">
    <property type="component" value="Unassembled WGS sequence"/>
</dbReference>
<reference evidence="2 3" key="1">
    <citation type="submission" date="2021-11" db="EMBL/GenBank/DDBJ databases">
        <title>Genome sequence.</title>
        <authorList>
            <person name="Sun Q."/>
        </authorList>
    </citation>
    <scope>NUCLEOTIDE SEQUENCE [LARGE SCALE GENOMIC DNA]</scope>
    <source>
        <strain evidence="2 3">KCTC 12005</strain>
    </source>
</reference>
<accession>A0AAW4XZZ0</accession>
<gene>
    <name evidence="2" type="ORF">LPW39_17560</name>
</gene>
<dbReference type="AlphaFoldDB" id="A0AAW4XZZ0"/>
<keyword evidence="3" id="KW-1185">Reference proteome</keyword>
<organism evidence="2 3">
    <name type="scientific">Comamonas koreensis</name>
    <dbReference type="NCBI Taxonomy" id="160825"/>
    <lineage>
        <taxon>Bacteria</taxon>
        <taxon>Pseudomonadati</taxon>
        <taxon>Pseudomonadota</taxon>
        <taxon>Betaproteobacteria</taxon>
        <taxon>Burkholderiales</taxon>
        <taxon>Comamonadaceae</taxon>
        <taxon>Comamonas</taxon>
    </lineage>
</organism>
<comment type="caution">
    <text evidence="2">The sequence shown here is derived from an EMBL/GenBank/DDBJ whole genome shotgun (WGS) entry which is preliminary data.</text>
</comment>
<evidence type="ECO:0000313" key="3">
    <source>
        <dbReference type="Proteomes" id="UP001199260"/>
    </source>
</evidence>
<dbReference type="EMBL" id="JAJNCT010000021">
    <property type="protein sequence ID" value="MCD2166931.1"/>
    <property type="molecule type" value="Genomic_DNA"/>
</dbReference>
<sequence length="131" mass="14315">MNTAQNMDVVRRYFEAVAKGDLEGVGAAFSNDIEWHQPGKGALSGLHRGKAAVFALLGQFMQRSQGSFRIDKVGPLMAQGDLVSASLHFCAEKPGAAIAMSGIDVLRIENELIREVWLFSEDQDAEDAFWS</sequence>
<evidence type="ECO:0000313" key="2">
    <source>
        <dbReference type="EMBL" id="MCD2166931.1"/>
    </source>
</evidence>
<dbReference type="RefSeq" id="WP_230778174.1">
    <property type="nucleotide sequence ID" value="NZ_JAJNCT010000021.1"/>
</dbReference>
<dbReference type="InterPro" id="IPR032710">
    <property type="entry name" value="NTF2-like_dom_sf"/>
</dbReference>
<protein>
    <submittedName>
        <fullName evidence="2">Nuclear transport factor 2 family protein</fullName>
    </submittedName>
</protein>
<dbReference type="Pfam" id="PF12680">
    <property type="entry name" value="SnoaL_2"/>
    <property type="match status" value="1"/>
</dbReference>
<feature type="domain" description="SnoaL-like" evidence="1">
    <location>
        <begin position="10"/>
        <end position="115"/>
    </location>
</feature>
<dbReference type="InterPro" id="IPR037401">
    <property type="entry name" value="SnoaL-like"/>
</dbReference>
<dbReference type="SUPFAM" id="SSF54427">
    <property type="entry name" value="NTF2-like"/>
    <property type="match status" value="1"/>
</dbReference>
<proteinExistence type="predicted"/>